<evidence type="ECO:0000256" key="6">
    <source>
        <dbReference type="ARBA" id="ARBA00022840"/>
    </source>
</evidence>
<evidence type="ECO:0000256" key="8">
    <source>
        <dbReference type="PROSITE-ProRule" id="PRU10141"/>
    </source>
</evidence>
<keyword evidence="6 8" id="KW-0067">ATP-binding</keyword>
<evidence type="ECO:0000256" key="4">
    <source>
        <dbReference type="ARBA" id="ARBA00022741"/>
    </source>
</evidence>
<feature type="compositionally biased region" description="Polar residues" evidence="9">
    <location>
        <begin position="694"/>
        <end position="703"/>
    </location>
</feature>
<dbReference type="InParanoid" id="A0A2P6NBY5"/>
<feature type="binding site" evidence="8">
    <location>
        <position position="36"/>
    </location>
    <ligand>
        <name>ATP</name>
        <dbReference type="ChEBI" id="CHEBI:30616"/>
    </ligand>
</feature>
<dbReference type="SUPFAM" id="SSF50044">
    <property type="entry name" value="SH3-domain"/>
    <property type="match status" value="1"/>
</dbReference>
<dbReference type="SUPFAM" id="SSF56112">
    <property type="entry name" value="Protein kinase-like (PK-like)"/>
    <property type="match status" value="1"/>
</dbReference>
<dbReference type="GO" id="GO:0005524">
    <property type="term" value="F:ATP binding"/>
    <property type="evidence" value="ECO:0007669"/>
    <property type="project" value="UniProtKB-UniRule"/>
</dbReference>
<dbReference type="Pfam" id="PF00018">
    <property type="entry name" value="SH3_1"/>
    <property type="match status" value="1"/>
</dbReference>
<evidence type="ECO:0000313" key="14">
    <source>
        <dbReference type="Proteomes" id="UP000241769"/>
    </source>
</evidence>
<keyword evidence="3" id="KW-0808">Transferase</keyword>
<evidence type="ECO:0000256" key="3">
    <source>
        <dbReference type="ARBA" id="ARBA00022679"/>
    </source>
</evidence>
<dbReference type="Pfam" id="PF00069">
    <property type="entry name" value="Pkinase"/>
    <property type="match status" value="1"/>
</dbReference>
<evidence type="ECO:0000259" key="10">
    <source>
        <dbReference type="PROSITE" id="PS50002"/>
    </source>
</evidence>
<feature type="domain" description="WW" evidence="12">
    <location>
        <begin position="703"/>
        <end position="736"/>
    </location>
</feature>
<dbReference type="PRINTS" id="PR00452">
    <property type="entry name" value="SH3DOMAIN"/>
</dbReference>
<evidence type="ECO:0000256" key="9">
    <source>
        <dbReference type="SAM" id="MobiDB-lite"/>
    </source>
</evidence>
<dbReference type="Gene3D" id="1.20.1270.60">
    <property type="entry name" value="Arfaptin homology (AH) domain/BAR domain"/>
    <property type="match status" value="1"/>
</dbReference>
<comment type="caution">
    <text evidence="13">The sequence shown here is derived from an EMBL/GenBank/DDBJ whole genome shotgun (WGS) entry which is preliminary data.</text>
</comment>
<feature type="domain" description="Protein kinase" evidence="11">
    <location>
        <begin position="7"/>
        <end position="264"/>
    </location>
</feature>
<dbReference type="Gene3D" id="2.30.30.40">
    <property type="entry name" value="SH3 Domains"/>
    <property type="match status" value="1"/>
</dbReference>
<keyword evidence="2" id="KW-0723">Serine/threonine-protein kinase</keyword>
<dbReference type="PROSITE" id="PS00107">
    <property type="entry name" value="PROTEIN_KINASE_ATP"/>
    <property type="match status" value="1"/>
</dbReference>
<dbReference type="EMBL" id="MDYQ01000124">
    <property type="protein sequence ID" value="PRP81460.1"/>
    <property type="molecule type" value="Genomic_DNA"/>
</dbReference>
<proteinExistence type="predicted"/>
<dbReference type="PANTHER" id="PTHR24347">
    <property type="entry name" value="SERINE/THREONINE-PROTEIN KINASE"/>
    <property type="match status" value="1"/>
</dbReference>
<feature type="region of interest" description="Disordered" evidence="9">
    <location>
        <begin position="663"/>
        <end position="709"/>
    </location>
</feature>
<dbReference type="InterPro" id="IPR027267">
    <property type="entry name" value="AH/BAR_dom_sf"/>
</dbReference>
<reference evidence="13 14" key="1">
    <citation type="journal article" date="2018" name="Genome Biol. Evol.">
        <title>Multiple Roots of Fruiting Body Formation in Amoebozoa.</title>
        <authorList>
            <person name="Hillmann F."/>
            <person name="Forbes G."/>
            <person name="Novohradska S."/>
            <person name="Ferling I."/>
            <person name="Riege K."/>
            <person name="Groth M."/>
            <person name="Westermann M."/>
            <person name="Marz M."/>
            <person name="Spaller T."/>
            <person name="Winckler T."/>
            <person name="Schaap P."/>
            <person name="Glockner G."/>
        </authorList>
    </citation>
    <scope>NUCLEOTIDE SEQUENCE [LARGE SCALE GENOMIC DNA]</scope>
    <source>
        <strain evidence="13 14">Jena</strain>
    </source>
</reference>
<feature type="compositionally biased region" description="Polar residues" evidence="9">
    <location>
        <begin position="670"/>
        <end position="686"/>
    </location>
</feature>
<dbReference type="PROSITE" id="PS50011">
    <property type="entry name" value="PROTEIN_KINASE_DOM"/>
    <property type="match status" value="1"/>
</dbReference>
<dbReference type="InterPro" id="IPR017441">
    <property type="entry name" value="Protein_kinase_ATP_BS"/>
</dbReference>
<evidence type="ECO:0000256" key="5">
    <source>
        <dbReference type="ARBA" id="ARBA00022777"/>
    </source>
</evidence>
<dbReference type="InterPro" id="IPR036020">
    <property type="entry name" value="WW_dom_sf"/>
</dbReference>
<organism evidence="13 14">
    <name type="scientific">Planoprotostelium fungivorum</name>
    <dbReference type="NCBI Taxonomy" id="1890364"/>
    <lineage>
        <taxon>Eukaryota</taxon>
        <taxon>Amoebozoa</taxon>
        <taxon>Evosea</taxon>
        <taxon>Variosea</taxon>
        <taxon>Cavosteliida</taxon>
        <taxon>Cavosteliaceae</taxon>
        <taxon>Planoprotostelium</taxon>
    </lineage>
</organism>
<dbReference type="SMART" id="SM00456">
    <property type="entry name" value="WW"/>
    <property type="match status" value="1"/>
</dbReference>
<dbReference type="SUPFAM" id="SSF51045">
    <property type="entry name" value="WW domain"/>
    <property type="match status" value="1"/>
</dbReference>
<accession>A0A2P6NBY5</accession>
<dbReference type="FunFam" id="3.30.200.20:FF:000003">
    <property type="entry name" value="Non-specific serine/threonine protein kinase"/>
    <property type="match status" value="1"/>
</dbReference>
<keyword evidence="5 13" id="KW-0418">Kinase</keyword>
<dbReference type="InterPro" id="IPR008271">
    <property type="entry name" value="Ser/Thr_kinase_AS"/>
</dbReference>
<dbReference type="SMART" id="SM00326">
    <property type="entry name" value="SH3"/>
    <property type="match status" value="1"/>
</dbReference>
<keyword evidence="1 7" id="KW-0728">SH3 domain</keyword>
<protein>
    <submittedName>
        <fullName evidence="13">Myosin light chain kinase</fullName>
    </submittedName>
</protein>
<evidence type="ECO:0000256" key="7">
    <source>
        <dbReference type="PROSITE-ProRule" id="PRU00192"/>
    </source>
</evidence>
<dbReference type="CDD" id="cd00201">
    <property type="entry name" value="WW"/>
    <property type="match status" value="1"/>
</dbReference>
<dbReference type="AlphaFoldDB" id="A0A2P6NBY5"/>
<dbReference type="Gene3D" id="1.10.510.10">
    <property type="entry name" value="Transferase(Phosphotransferase) domain 1"/>
    <property type="match status" value="1"/>
</dbReference>
<dbReference type="SUPFAM" id="SSF103657">
    <property type="entry name" value="BAR/IMD domain-like"/>
    <property type="match status" value="1"/>
</dbReference>
<dbReference type="OrthoDB" id="40902at2759"/>
<name>A0A2P6NBY5_9EUKA</name>
<dbReference type="PROSITE" id="PS00108">
    <property type="entry name" value="PROTEIN_KINASE_ST"/>
    <property type="match status" value="1"/>
</dbReference>
<dbReference type="InterPro" id="IPR001202">
    <property type="entry name" value="WW_dom"/>
</dbReference>
<dbReference type="Pfam" id="PF00397">
    <property type="entry name" value="WW"/>
    <property type="match status" value="1"/>
</dbReference>
<dbReference type="Proteomes" id="UP000241769">
    <property type="component" value="Unassembled WGS sequence"/>
</dbReference>
<evidence type="ECO:0000256" key="2">
    <source>
        <dbReference type="ARBA" id="ARBA00022527"/>
    </source>
</evidence>
<dbReference type="CDD" id="cd05117">
    <property type="entry name" value="STKc_CAMK"/>
    <property type="match status" value="1"/>
</dbReference>
<evidence type="ECO:0000256" key="1">
    <source>
        <dbReference type="ARBA" id="ARBA00022443"/>
    </source>
</evidence>
<dbReference type="STRING" id="1890364.A0A2P6NBY5"/>
<dbReference type="SMART" id="SM00220">
    <property type="entry name" value="S_TKc"/>
    <property type="match status" value="1"/>
</dbReference>
<keyword evidence="14" id="KW-1185">Reference proteome</keyword>
<dbReference type="GO" id="GO:0004674">
    <property type="term" value="F:protein serine/threonine kinase activity"/>
    <property type="evidence" value="ECO:0007669"/>
    <property type="project" value="UniProtKB-KW"/>
</dbReference>
<dbReference type="PROSITE" id="PS50002">
    <property type="entry name" value="SH3"/>
    <property type="match status" value="1"/>
</dbReference>
<dbReference type="Gene3D" id="3.30.200.20">
    <property type="entry name" value="Phosphorylase Kinase, domain 1"/>
    <property type="match status" value="1"/>
</dbReference>
<keyword evidence="4 8" id="KW-0547">Nucleotide-binding</keyword>
<sequence>MSFKETYDLKQELGKGAFSVVHLAVHKKTGDKVAVKIIDKTIATAEADERRLKNEVDILKKVRHPNIIALIDIFETDSNLYLIMELVTGGELFDKIVEKGQYTERDAAGIVNKMLSAVEYLHNNNIAHRDLKPENLLLKAGDDTGVMLSDFGLSKIVGENARLETACGTPYYVAPEVLSASGYDLEVDLWSVGVITYLLLCGFPPFYGESLPEVFEQIMKADFDYPDPYWTDISTEAKDLISKLLVVEPKNRLSAKQALQHPWITKLGQDKPLNIKSSITKFNSTRRISQVNLHNRFQDITSVSAHGHIMAEGAAEDARKKVEAQCENIRKLHEKEAKNILSEFRNFLKQSQALHQQALRLSADLESFSKRADNEWARGFGQVATINRVIDDELTAMNKNLIDDTKSFLLMESRMVKSNKEIDANCQRLAGVAQQARKKDAASMLKATEELAKFIAETEVKREEMQKDLSILEGERFATWFRTAGNVMNARKDFHERCVNKLNTRHHEWDTLLHSTKDIHYPSASWSEPIAAVKSEKSVLSVPVVDKTTTTNPSPDSDRKKNNIFQKGFSIARRSIIKRESVIPVGQPQTPSLNSSPSGGNPFGLIAIGTCRAIYDYEPLREDELALKIGDVISILKKQEDDWWMGICKKTTGVFPSTFVEEITSEEQPNDQVQPTSDEGKSTTSEPQHDTQSSHEIQPTTEKTLPYPWEVAYTEEGDVYYYNIETQDVTWEHPQSTEEQREGTK</sequence>
<evidence type="ECO:0000259" key="12">
    <source>
        <dbReference type="PROSITE" id="PS50020"/>
    </source>
</evidence>
<dbReference type="InterPro" id="IPR036028">
    <property type="entry name" value="SH3-like_dom_sf"/>
</dbReference>
<dbReference type="InterPro" id="IPR000719">
    <property type="entry name" value="Prot_kinase_dom"/>
</dbReference>
<dbReference type="Gene3D" id="2.20.70.10">
    <property type="match status" value="1"/>
</dbReference>
<evidence type="ECO:0000259" key="11">
    <source>
        <dbReference type="PROSITE" id="PS50011"/>
    </source>
</evidence>
<dbReference type="InterPro" id="IPR011009">
    <property type="entry name" value="Kinase-like_dom_sf"/>
</dbReference>
<gene>
    <name evidence="13" type="ORF">PROFUN_10990</name>
</gene>
<dbReference type="PROSITE" id="PS50020">
    <property type="entry name" value="WW_DOMAIN_2"/>
    <property type="match status" value="1"/>
</dbReference>
<evidence type="ECO:0000313" key="13">
    <source>
        <dbReference type="EMBL" id="PRP81460.1"/>
    </source>
</evidence>
<dbReference type="FunFam" id="1.10.510.10:FF:000026">
    <property type="entry name" value="Calcium/calmodulin-dependent protein kinase type 1"/>
    <property type="match status" value="1"/>
</dbReference>
<feature type="domain" description="SH3" evidence="10">
    <location>
        <begin position="606"/>
        <end position="665"/>
    </location>
</feature>
<dbReference type="InterPro" id="IPR001452">
    <property type="entry name" value="SH3_domain"/>
</dbReference>